<sequence length="480" mass="54551">MYAMDKGNIFVTVILLILKLYKMKKYKRKEITVENNTIQTLIDEKKYFEIRKYLNELNTVEVSELLNQFESSELIMIFRLLSKNRAADVFSYLDTEHQEMIINTMTDVETKNIFDELYFDDIVDIIEEMPSNVVKKILKNTDAKDRHLINQLLKYPDNSAGSIMTTEYMDLKKDMTVSQAISKIRNTVEDMENVYTCYVIDEVRKLEGVISLKELITSEDDVPVQSIMNKNVISVHANDDQEKVAEIIKKYNLIVLPVTDDENRLLGIITIDDIMDVVEQEATEDFHKMAGISPVEESYLKTSAFTMARQRISWLIVLMISATFTGRIIKSYEDVLQSVVILSSFIPMLMDTGGNAGAQSSTIVVRALALGEVNIKDTFKILRKEFLISFIVAIVLAAINFLRIISLTKTPLNVAITVSVTLVFVVIISKIIGAFLPIIAKTFKMDPAIMAGPLITTILDALTLTIYFRFATMFLSNIIK</sequence>
<dbReference type="SUPFAM" id="SSF158791">
    <property type="entry name" value="MgtE N-terminal domain-like"/>
    <property type="match status" value="1"/>
</dbReference>
<dbReference type="PANTHER" id="PTHR43773">
    <property type="entry name" value="MAGNESIUM TRANSPORTER MGTE"/>
    <property type="match status" value="1"/>
</dbReference>
<dbReference type="Pfam" id="PF00571">
    <property type="entry name" value="CBS"/>
    <property type="match status" value="2"/>
</dbReference>
<evidence type="ECO:0000256" key="2">
    <source>
        <dbReference type="ARBA" id="ARBA00009749"/>
    </source>
</evidence>
<proteinExistence type="inferred from homology"/>
<dbReference type="PROSITE" id="PS51371">
    <property type="entry name" value="CBS"/>
    <property type="match status" value="2"/>
</dbReference>
<evidence type="ECO:0000313" key="12">
    <source>
        <dbReference type="Proteomes" id="UP000006233"/>
    </source>
</evidence>
<dbReference type="AlphaFoldDB" id="C9MU22"/>
<dbReference type="GO" id="GO:0005886">
    <property type="term" value="C:plasma membrane"/>
    <property type="evidence" value="ECO:0007669"/>
    <property type="project" value="UniProtKB-SubCell"/>
</dbReference>
<dbReference type="SUPFAM" id="SSF161093">
    <property type="entry name" value="MgtE membrane domain-like"/>
    <property type="match status" value="1"/>
</dbReference>
<dbReference type="HOGENOM" id="CLU_037408_2_2_0"/>
<dbReference type="STRING" id="634994.GCWU000323_00040"/>
<comment type="subcellular location">
    <subcellularLocation>
        <location evidence="9">Cell membrane</location>
        <topology evidence="9">Multi-pass membrane protein</topology>
    </subcellularLocation>
    <subcellularLocation>
        <location evidence="1">Membrane</location>
        <topology evidence="1">Multi-pass membrane protein</topology>
    </subcellularLocation>
</comment>
<dbReference type="GO" id="GO:0015095">
    <property type="term" value="F:magnesium ion transmembrane transporter activity"/>
    <property type="evidence" value="ECO:0007669"/>
    <property type="project" value="UniProtKB-UniRule"/>
</dbReference>
<comment type="subunit">
    <text evidence="9">Homodimer.</text>
</comment>
<keyword evidence="4 9" id="KW-0812">Transmembrane</keyword>
<organism evidence="11 12">
    <name type="scientific">Leptotrichia hofstadii F0254</name>
    <dbReference type="NCBI Taxonomy" id="634994"/>
    <lineage>
        <taxon>Bacteria</taxon>
        <taxon>Fusobacteriati</taxon>
        <taxon>Fusobacteriota</taxon>
        <taxon>Fusobacteriia</taxon>
        <taxon>Fusobacteriales</taxon>
        <taxon>Leptotrichiaceae</taxon>
        <taxon>Leptotrichia</taxon>
    </lineage>
</organism>
<dbReference type="Gene3D" id="3.10.580.10">
    <property type="entry name" value="CBS-domain"/>
    <property type="match status" value="1"/>
</dbReference>
<feature type="transmembrane region" description="Helical" evidence="9">
    <location>
        <begin position="386"/>
        <end position="406"/>
    </location>
</feature>
<evidence type="ECO:0000313" key="11">
    <source>
        <dbReference type="EMBL" id="EEX75829.1"/>
    </source>
</evidence>
<dbReference type="SMART" id="SM00924">
    <property type="entry name" value="MgtE_N"/>
    <property type="match status" value="1"/>
</dbReference>
<dbReference type="CDD" id="cd04606">
    <property type="entry name" value="CBS_pair_Mg_transporter"/>
    <property type="match status" value="1"/>
</dbReference>
<dbReference type="eggNOG" id="COG2239">
    <property type="taxonomic scope" value="Bacteria"/>
</dbReference>
<feature type="domain" description="CBS" evidence="10">
    <location>
        <begin position="164"/>
        <end position="226"/>
    </location>
</feature>
<keyword evidence="3 9" id="KW-0813">Transport</keyword>
<dbReference type="SUPFAM" id="SSF54631">
    <property type="entry name" value="CBS-domain pair"/>
    <property type="match status" value="1"/>
</dbReference>
<gene>
    <name evidence="11" type="primary">mgtE</name>
    <name evidence="11" type="ORF">GCWU000323_00040</name>
</gene>
<dbReference type="InterPro" id="IPR006668">
    <property type="entry name" value="Mg_transptr_MgtE_intracell_dom"/>
</dbReference>
<dbReference type="InterPro" id="IPR006667">
    <property type="entry name" value="SLC41_membr_dom"/>
</dbReference>
<evidence type="ECO:0000256" key="9">
    <source>
        <dbReference type="RuleBase" id="RU362011"/>
    </source>
</evidence>
<dbReference type="Pfam" id="PF01769">
    <property type="entry name" value="MgtE"/>
    <property type="match status" value="1"/>
</dbReference>
<reference evidence="11 12" key="1">
    <citation type="submission" date="2009-09" db="EMBL/GenBank/DDBJ databases">
        <authorList>
            <person name="Weinstock G."/>
            <person name="Sodergren E."/>
            <person name="Clifton S."/>
            <person name="Fulton L."/>
            <person name="Fulton B."/>
            <person name="Courtney L."/>
            <person name="Fronick C."/>
            <person name="Harrison M."/>
            <person name="Strong C."/>
            <person name="Farmer C."/>
            <person name="Delahaunty K."/>
            <person name="Markovic C."/>
            <person name="Hall O."/>
            <person name="Minx P."/>
            <person name="Tomlinson C."/>
            <person name="Mitreva M."/>
            <person name="Nelson J."/>
            <person name="Hou S."/>
            <person name="Wollam A."/>
            <person name="Pepin K.H."/>
            <person name="Johnson M."/>
            <person name="Bhonagiri V."/>
            <person name="Nash W.E."/>
            <person name="Warren W."/>
            <person name="Chinwalla A."/>
            <person name="Mardis E.R."/>
            <person name="Wilson R.K."/>
        </authorList>
    </citation>
    <scope>NUCLEOTIDE SEQUENCE [LARGE SCALE GENOMIC DNA]</scope>
    <source>
        <strain evidence="11 12">F0254</strain>
    </source>
</reference>
<keyword evidence="7 9" id="KW-0472">Membrane</keyword>
<keyword evidence="5 9" id="KW-0460">Magnesium</keyword>
<dbReference type="Gene3D" id="1.25.60.10">
    <property type="entry name" value="MgtE N-terminal domain-like"/>
    <property type="match status" value="1"/>
</dbReference>
<dbReference type="InterPro" id="IPR006669">
    <property type="entry name" value="MgtE_transporter"/>
</dbReference>
<comment type="caution">
    <text evidence="9">Lacks conserved residue(s) required for the propagation of feature annotation.</text>
</comment>
<dbReference type="InterPro" id="IPR000644">
    <property type="entry name" value="CBS_dom"/>
</dbReference>
<feature type="domain" description="CBS" evidence="10">
    <location>
        <begin position="228"/>
        <end position="284"/>
    </location>
</feature>
<comment type="function">
    <text evidence="9">Acts as a magnesium transporter.</text>
</comment>
<keyword evidence="8" id="KW-0129">CBS domain</keyword>
<evidence type="ECO:0000256" key="1">
    <source>
        <dbReference type="ARBA" id="ARBA00004141"/>
    </source>
</evidence>
<dbReference type="InterPro" id="IPR036739">
    <property type="entry name" value="SLC41_membr_dom_sf"/>
</dbReference>
<evidence type="ECO:0000259" key="10">
    <source>
        <dbReference type="PROSITE" id="PS51371"/>
    </source>
</evidence>
<evidence type="ECO:0000256" key="7">
    <source>
        <dbReference type="ARBA" id="ARBA00023136"/>
    </source>
</evidence>
<keyword evidence="9" id="KW-0479">Metal-binding</keyword>
<dbReference type="EMBL" id="ACVB02000005">
    <property type="protein sequence ID" value="EEX75829.1"/>
    <property type="molecule type" value="Genomic_DNA"/>
</dbReference>
<feature type="transmembrane region" description="Helical" evidence="9">
    <location>
        <begin position="412"/>
        <end position="436"/>
    </location>
</feature>
<comment type="caution">
    <text evidence="11">The sequence shown here is derived from an EMBL/GenBank/DDBJ whole genome shotgun (WGS) entry which is preliminary data.</text>
</comment>
<feature type="transmembrane region" description="Helical" evidence="9">
    <location>
        <begin position="448"/>
        <end position="470"/>
    </location>
</feature>
<dbReference type="Pfam" id="PF03448">
    <property type="entry name" value="MgtE_N"/>
    <property type="match status" value="1"/>
</dbReference>
<comment type="similarity">
    <text evidence="2 9">Belongs to the SLC41A transporter family.</text>
</comment>
<dbReference type="InterPro" id="IPR038076">
    <property type="entry name" value="MgtE_N_sf"/>
</dbReference>
<dbReference type="NCBIfam" id="TIGR00400">
    <property type="entry name" value="mgtE"/>
    <property type="match status" value="1"/>
</dbReference>
<dbReference type="InterPro" id="IPR046342">
    <property type="entry name" value="CBS_dom_sf"/>
</dbReference>
<evidence type="ECO:0000256" key="8">
    <source>
        <dbReference type="PROSITE-ProRule" id="PRU00703"/>
    </source>
</evidence>
<dbReference type="GO" id="GO:0046872">
    <property type="term" value="F:metal ion binding"/>
    <property type="evidence" value="ECO:0007669"/>
    <property type="project" value="UniProtKB-KW"/>
</dbReference>
<evidence type="ECO:0000256" key="5">
    <source>
        <dbReference type="ARBA" id="ARBA00022842"/>
    </source>
</evidence>
<name>C9MU22_9FUSO</name>
<keyword evidence="6 9" id="KW-1133">Transmembrane helix</keyword>
<accession>C9MU22</accession>
<protein>
    <recommendedName>
        <fullName evidence="9">Magnesium transporter MgtE</fullName>
    </recommendedName>
</protein>
<dbReference type="Gene3D" id="1.10.357.20">
    <property type="entry name" value="SLC41 divalent cation transporters, integral membrane domain"/>
    <property type="match status" value="1"/>
</dbReference>
<dbReference type="PANTHER" id="PTHR43773:SF1">
    <property type="entry name" value="MAGNESIUM TRANSPORTER MGTE"/>
    <property type="match status" value="1"/>
</dbReference>
<dbReference type="SMART" id="SM00116">
    <property type="entry name" value="CBS"/>
    <property type="match status" value="2"/>
</dbReference>
<dbReference type="Proteomes" id="UP000006233">
    <property type="component" value="Unassembled WGS sequence"/>
</dbReference>
<keyword evidence="9" id="KW-1003">Cell membrane</keyword>
<evidence type="ECO:0000256" key="6">
    <source>
        <dbReference type="ARBA" id="ARBA00022989"/>
    </source>
</evidence>
<evidence type="ECO:0000256" key="3">
    <source>
        <dbReference type="ARBA" id="ARBA00022448"/>
    </source>
</evidence>
<evidence type="ECO:0000256" key="4">
    <source>
        <dbReference type="ARBA" id="ARBA00022692"/>
    </source>
</evidence>